<dbReference type="OrthoDB" id="4327074at2759"/>
<name>A0A7T8HI94_CALRO</name>
<dbReference type="EMBL" id="CP045896">
    <property type="protein sequence ID" value="QQP50266.1"/>
    <property type="molecule type" value="Genomic_DNA"/>
</dbReference>
<sequence length="106" mass="12381">MPRERTRKTDEGVSAENLFKAAKEVKQGTSVRRVARSYSICHVTLDRYIKKAAKLREERNGEKPRVRYWTPKKVFSNEQKEIVVEYLKEAADMFCILSSKEVKCVI</sequence>
<dbReference type="Proteomes" id="UP000595437">
    <property type="component" value="Chromosome 7"/>
</dbReference>
<accession>A0A7T8HI94</accession>
<dbReference type="AlphaFoldDB" id="A0A7T8HI94"/>
<organism evidence="1 2">
    <name type="scientific">Caligus rogercresseyi</name>
    <name type="common">Sea louse</name>
    <dbReference type="NCBI Taxonomy" id="217165"/>
    <lineage>
        <taxon>Eukaryota</taxon>
        <taxon>Metazoa</taxon>
        <taxon>Ecdysozoa</taxon>
        <taxon>Arthropoda</taxon>
        <taxon>Crustacea</taxon>
        <taxon>Multicrustacea</taxon>
        <taxon>Hexanauplia</taxon>
        <taxon>Copepoda</taxon>
        <taxon>Siphonostomatoida</taxon>
        <taxon>Caligidae</taxon>
        <taxon>Caligus</taxon>
    </lineage>
</organism>
<gene>
    <name evidence="1" type="ORF">FKW44_011210</name>
</gene>
<reference evidence="2" key="1">
    <citation type="submission" date="2021-01" db="EMBL/GenBank/DDBJ databases">
        <title>Caligus Genome Assembly.</title>
        <authorList>
            <person name="Gallardo-Escarate C."/>
        </authorList>
    </citation>
    <scope>NUCLEOTIDE SEQUENCE [LARGE SCALE GENOMIC DNA]</scope>
</reference>
<protein>
    <submittedName>
        <fullName evidence="1">Odorant-binding protein 10</fullName>
    </submittedName>
</protein>
<evidence type="ECO:0000313" key="2">
    <source>
        <dbReference type="Proteomes" id="UP000595437"/>
    </source>
</evidence>
<proteinExistence type="predicted"/>
<evidence type="ECO:0000313" key="1">
    <source>
        <dbReference type="EMBL" id="QQP50266.1"/>
    </source>
</evidence>
<keyword evidence="2" id="KW-1185">Reference proteome</keyword>